<keyword evidence="3" id="KW-0175">Coiled coil</keyword>
<dbReference type="EMBL" id="OU015566">
    <property type="protein sequence ID" value="CAG5106917.1"/>
    <property type="molecule type" value="Genomic_DNA"/>
</dbReference>
<dbReference type="PANTHER" id="PTHR10574">
    <property type="entry name" value="NETRIN/LAMININ-RELATED"/>
    <property type="match status" value="1"/>
</dbReference>
<protein>
    <submittedName>
        <fullName evidence="6">Oidioi.mRNA.OKI2018_I69.chr1.g3059.t1.cds</fullName>
    </submittedName>
</protein>
<sequence>MKCAECPDGATGSSCQMCLNGYFRQNKKCVKCKCQAETSFSGCTRRGRCRCLPRFAGRTCNKCADGFEHFPKCTPVNKNMECLCHPMTAWSVCPSRDHGRCHCKSTKYGGRYCNECAPGRVNFPQCEFEDSPLRNSDLEKDSNGQIVLQRSTRNLKRGNRQYYGYRGSRPNYYDLDQRLTDLETKHTELIYMWDDLQHHVAEKTRYLSQFLMDEEGMVPVFNQTLHELEKMVDDVDKNMCQKVKTWTYFEPEIEKLQIHASNTNSRSEDIADFKELKRQLEDVLRKDDLLLSNQTYEDLVDLYELSIVRFESIYGLIMDQGHDIICRSKRIYEIEDVVNFFYNETEFADILKTDYSKILPENFNCSNADELDVALKAFEEDREILNGIDTYEGDVSKMTKKNIYKMDKIDRFLEQYFEHDFNNLDERAMQLHCNHSEVQTQITDFSGQWLRSDKKMPRAIIHEFCSNSTNDCQTKYPADIQCENSDAMKSVFEMFEEFDQKLQEYEDAVAKSVQILTENGENIKKFAQEKRLDALLTDGNWKTPVWKNVAGSEVYKNYKTKFQRRVHDGIRSLEFIENAYFIYKNVSVFEEICANLTGDADLEKCNEKISTEILGRRRRQVDWTEVEVDFEASGDSDYDDEDDYGDKEDEVLDERVEPLGCDSMGFVEEELCKELEEVHDKSNLLNERDSLLDDELKELKEDYQNNLREWCKPPENKKLMDDLRELGVSDQDVIQECQEQNDTIYRQYEDFLLELEAELERENEEELEPENGGENPKSKEEEIIEAIMSIDVETPPEESVFDELKNEAENVVDTYAEQEISTLSQHLHGKKRGRREIDLCPQNLTLADFVDNKDDYECSLTNFDKEIEDQIQSQKKVSDKIKDELEEIDELLSEIKSFSSNAEEILKSLSRSGLPAQIVHPEEVKNGVSKIMELPNVVTESFKDSSIGLDIHFSMQTEPHYANLFYLGNEEDFKKDPTKRRKRRKRENKIKGDGIFVSLEGHNDDECAQDSDAWMLKVDIFTKEGDHLTLNAVIKDDQDGGRFINVRLLQRLNRFELLVRSTNIAKDSEMSTNKLVQCRDEDGAEDQSCSRDFKSLELGENSPRVLFSDQKPKMIMSERPKRLRTNAKKESDCLELENCKKIFWCLIDQLPELEERQDYIEENELRKIVSPPGLSYLHPPANLAGRAVGFVGLKINHNEALHPSYEPTADTKFNFIVKNDFIVPEEYKDSDARECTRYNAEGKISIDSAALGKQLNIFTDSFDKALADTQKCINDDVCESEDSAAVVFVSEMYDVDVSKDFNIFTFTAGTLAISNGEIVLNKSDGEREAKSLKNLESCRGKHCDIKMGITFGGINHGKKGSNKAYGRIFINDNKGQNLIGSFFKSLPLTEDSSQFWIETAGNALTFYGQEGHVVKHKIVANDNFNFRSDINEIINGECADCTTFDVTPFSPLNTIAGISNVTSTCEQIPSLDLHLDESSVFYQLKPDKEDNLTEIFKPELDRFGLMGHTHFNYSLNDLKARALGVRTQFTVHECAKSPKYQNILQYVVKFFDEDQEFDKVYRMDSFTDFDQIVEERPETVQIMIEDCKSVVIKLHCHQHRFPLKLGEENDLLIYYRKEGEYKEILEEYQYDEAMIFSSSGLEKPFTESCPKETRKDKEGASRCKKKCTEKRLQLGANNNSLTFSKLELFKPVVSDFKNTVNMLAYTNLQTCPTEEAENQLYYCQFPYRV</sequence>
<evidence type="ECO:0000256" key="4">
    <source>
        <dbReference type="SAM" id="MobiDB-lite"/>
    </source>
</evidence>
<dbReference type="Proteomes" id="UP001158576">
    <property type="component" value="Chromosome 1"/>
</dbReference>
<feature type="coiled-coil region" evidence="3">
    <location>
        <begin position="874"/>
        <end position="901"/>
    </location>
</feature>
<keyword evidence="1" id="KW-1015">Disulfide bond</keyword>
<accession>A0ABN7STL7</accession>
<dbReference type="Gene3D" id="2.170.300.10">
    <property type="entry name" value="Tie2 ligand-binding domain superfamily"/>
    <property type="match status" value="1"/>
</dbReference>
<dbReference type="PANTHER" id="PTHR10574:SF365">
    <property type="entry name" value="NETRIN-A-RELATED"/>
    <property type="match status" value="1"/>
</dbReference>
<feature type="compositionally biased region" description="Acidic residues" evidence="4">
    <location>
        <begin position="760"/>
        <end position="771"/>
    </location>
</feature>
<organism evidence="6 7">
    <name type="scientific">Oikopleura dioica</name>
    <name type="common">Tunicate</name>
    <dbReference type="NCBI Taxonomy" id="34765"/>
    <lineage>
        <taxon>Eukaryota</taxon>
        <taxon>Metazoa</taxon>
        <taxon>Chordata</taxon>
        <taxon>Tunicata</taxon>
        <taxon>Appendicularia</taxon>
        <taxon>Copelata</taxon>
        <taxon>Oikopleuridae</taxon>
        <taxon>Oikopleura</taxon>
    </lineage>
</organism>
<dbReference type="SMART" id="SM00180">
    <property type="entry name" value="EGF_Lam"/>
    <property type="match status" value="2"/>
</dbReference>
<feature type="domain" description="Laminin EGF-like" evidence="5">
    <location>
        <begin position="49"/>
        <end position="82"/>
    </location>
</feature>
<evidence type="ECO:0000313" key="7">
    <source>
        <dbReference type="Proteomes" id="UP001158576"/>
    </source>
</evidence>
<feature type="region of interest" description="Disordered" evidence="4">
    <location>
        <begin position="760"/>
        <end position="779"/>
    </location>
</feature>
<name>A0ABN7STL7_OIKDI</name>
<keyword evidence="2" id="KW-0424">Laminin EGF-like domain</keyword>
<gene>
    <name evidence="6" type="ORF">OKIOD_LOCUS11824</name>
</gene>
<dbReference type="InterPro" id="IPR002049">
    <property type="entry name" value="LE_dom"/>
</dbReference>
<dbReference type="PROSITE" id="PS01248">
    <property type="entry name" value="EGF_LAM_1"/>
    <property type="match status" value="2"/>
</dbReference>
<evidence type="ECO:0000259" key="5">
    <source>
        <dbReference type="PROSITE" id="PS01248"/>
    </source>
</evidence>
<keyword evidence="7" id="KW-1185">Reference proteome</keyword>
<reference evidence="6 7" key="1">
    <citation type="submission" date="2021-04" db="EMBL/GenBank/DDBJ databases">
        <authorList>
            <person name="Bliznina A."/>
        </authorList>
    </citation>
    <scope>NUCLEOTIDE SEQUENCE [LARGE SCALE GENOMIC DNA]</scope>
</reference>
<feature type="domain" description="Laminin EGF-like" evidence="5">
    <location>
        <begin position="3"/>
        <end position="34"/>
    </location>
</feature>
<dbReference type="Pfam" id="PF00053">
    <property type="entry name" value="EGF_laminin"/>
    <property type="match status" value="2"/>
</dbReference>
<evidence type="ECO:0000256" key="3">
    <source>
        <dbReference type="SAM" id="Coils"/>
    </source>
</evidence>
<evidence type="ECO:0000256" key="2">
    <source>
        <dbReference type="ARBA" id="ARBA00023292"/>
    </source>
</evidence>
<dbReference type="CDD" id="cd00055">
    <property type="entry name" value="EGF_Lam"/>
    <property type="match status" value="2"/>
</dbReference>
<dbReference type="InterPro" id="IPR050440">
    <property type="entry name" value="Laminin/Netrin_ECM"/>
</dbReference>
<proteinExistence type="predicted"/>
<evidence type="ECO:0000313" key="6">
    <source>
        <dbReference type="EMBL" id="CAG5106917.1"/>
    </source>
</evidence>
<evidence type="ECO:0000256" key="1">
    <source>
        <dbReference type="ARBA" id="ARBA00023157"/>
    </source>
</evidence>